<reference evidence="9 10" key="1">
    <citation type="submission" date="2017-09" db="EMBL/GenBank/DDBJ databases">
        <title>Depth-based differentiation of microbial function through sediment-hosted aquifers and enrichment of novel symbionts in the deep terrestrial subsurface.</title>
        <authorList>
            <person name="Probst A.J."/>
            <person name="Ladd B."/>
            <person name="Jarett J.K."/>
            <person name="Geller-Mcgrath D.E."/>
            <person name="Sieber C.M."/>
            <person name="Emerson J.B."/>
            <person name="Anantharaman K."/>
            <person name="Thomas B.C."/>
            <person name="Malmstrom R."/>
            <person name="Stieglmeier M."/>
            <person name="Klingl A."/>
            <person name="Woyke T."/>
            <person name="Ryan C.M."/>
            <person name="Banfield J.F."/>
        </authorList>
    </citation>
    <scope>NUCLEOTIDE SEQUENCE [LARGE SCALE GENOMIC DNA]</scope>
    <source>
        <strain evidence="9">CG07_land_8_20_14_0_80_42_15</strain>
    </source>
</reference>
<evidence type="ECO:0000313" key="10">
    <source>
        <dbReference type="Proteomes" id="UP000230052"/>
    </source>
</evidence>
<feature type="transmembrane region" description="Helical" evidence="8">
    <location>
        <begin position="174"/>
        <end position="199"/>
    </location>
</feature>
<dbReference type="Pfam" id="PF09721">
    <property type="entry name" value="Exosortase_EpsH"/>
    <property type="match status" value="1"/>
</dbReference>
<evidence type="ECO:0000256" key="3">
    <source>
        <dbReference type="ARBA" id="ARBA00022670"/>
    </source>
</evidence>
<dbReference type="GO" id="GO:0005886">
    <property type="term" value="C:plasma membrane"/>
    <property type="evidence" value="ECO:0007669"/>
    <property type="project" value="UniProtKB-SubCell"/>
</dbReference>
<dbReference type="InterPro" id="IPR019127">
    <property type="entry name" value="Exosortase"/>
</dbReference>
<dbReference type="InterPro" id="IPR026392">
    <property type="entry name" value="Exo/Archaeosortase_dom"/>
</dbReference>
<feature type="transmembrane region" description="Helical" evidence="8">
    <location>
        <begin position="205"/>
        <end position="224"/>
    </location>
</feature>
<name>A0A2J0KU35_9BACT</name>
<protein>
    <recommendedName>
        <fullName evidence="11">Exosortase</fullName>
    </recommendedName>
</protein>
<evidence type="ECO:0000256" key="4">
    <source>
        <dbReference type="ARBA" id="ARBA00022692"/>
    </source>
</evidence>
<evidence type="ECO:0000256" key="8">
    <source>
        <dbReference type="SAM" id="Phobius"/>
    </source>
</evidence>
<dbReference type="GO" id="GO:0006508">
    <property type="term" value="P:proteolysis"/>
    <property type="evidence" value="ECO:0007669"/>
    <property type="project" value="UniProtKB-KW"/>
</dbReference>
<feature type="transmembrane region" description="Helical" evidence="8">
    <location>
        <begin position="37"/>
        <end position="53"/>
    </location>
</feature>
<accession>A0A2J0KU35</accession>
<comment type="caution">
    <text evidence="9">The sequence shown here is derived from an EMBL/GenBank/DDBJ whole genome shotgun (WGS) entry which is preliminary data.</text>
</comment>
<evidence type="ECO:0000256" key="5">
    <source>
        <dbReference type="ARBA" id="ARBA00022801"/>
    </source>
</evidence>
<evidence type="ECO:0000313" key="9">
    <source>
        <dbReference type="EMBL" id="PIU41925.1"/>
    </source>
</evidence>
<dbReference type="Proteomes" id="UP000230052">
    <property type="component" value="Unassembled WGS sequence"/>
</dbReference>
<dbReference type="AlphaFoldDB" id="A0A2J0KU35"/>
<feature type="transmembrane region" description="Helical" evidence="8">
    <location>
        <begin position="89"/>
        <end position="109"/>
    </location>
</feature>
<evidence type="ECO:0000256" key="2">
    <source>
        <dbReference type="ARBA" id="ARBA00022475"/>
    </source>
</evidence>
<keyword evidence="3" id="KW-0645">Protease</keyword>
<keyword evidence="6 8" id="KW-1133">Transmembrane helix</keyword>
<proteinExistence type="predicted"/>
<feature type="transmembrane region" description="Helical" evidence="8">
    <location>
        <begin position="245"/>
        <end position="265"/>
    </location>
</feature>
<dbReference type="InterPro" id="IPR013426">
    <property type="entry name" value="EpsH-like"/>
</dbReference>
<dbReference type="NCBIfam" id="TIGR04178">
    <property type="entry name" value="exo_archaeo"/>
    <property type="match status" value="1"/>
</dbReference>
<evidence type="ECO:0000256" key="1">
    <source>
        <dbReference type="ARBA" id="ARBA00004651"/>
    </source>
</evidence>
<dbReference type="GO" id="GO:0008233">
    <property type="term" value="F:peptidase activity"/>
    <property type="evidence" value="ECO:0007669"/>
    <property type="project" value="UniProtKB-KW"/>
</dbReference>
<evidence type="ECO:0000256" key="7">
    <source>
        <dbReference type="ARBA" id="ARBA00023136"/>
    </source>
</evidence>
<comment type="subcellular location">
    <subcellularLocation>
        <location evidence="1">Cell membrane</location>
        <topology evidence="1">Multi-pass membrane protein</topology>
    </subcellularLocation>
</comment>
<dbReference type="NCBIfam" id="TIGR02602">
    <property type="entry name" value="8TM_EpsH"/>
    <property type="match status" value="1"/>
</dbReference>
<gene>
    <name evidence="9" type="ORF">COS99_02815</name>
</gene>
<feature type="transmembrane region" description="Helical" evidence="8">
    <location>
        <begin position="65"/>
        <end position="83"/>
    </location>
</feature>
<keyword evidence="4 8" id="KW-0812">Transmembrane</keyword>
<keyword evidence="2" id="KW-1003">Cell membrane</keyword>
<sequence length="272" mass="30514">MKRNELIKFGLLLALVIIVYIPTLAWMWDRWFAAESYYEHGFLIPLVSLYFVWQKRKEVKSVEWSSGQVGLAIIALSLLAHLACAVLRVYFVSGFLFVLALYGLVLFSFGKKLTRLLIFPILFLFMMVPLPLVAVGNLTVALKLFVTKASVFLLNHIGFPSLQDGSIIRMPKSYIMIEAPCSGLRSLISLLTLGLIFAYTMKASYIKKIILLILAFPIAMFTNIMRTTLIAMVNDLYGGKIAMGFFHDMTGFVMFGVAFACLYGASKGLSRE</sequence>
<keyword evidence="5" id="KW-0378">Hydrolase</keyword>
<evidence type="ECO:0000256" key="6">
    <source>
        <dbReference type="ARBA" id="ARBA00022989"/>
    </source>
</evidence>
<dbReference type="EMBL" id="PEWV01000027">
    <property type="protein sequence ID" value="PIU41925.1"/>
    <property type="molecule type" value="Genomic_DNA"/>
</dbReference>
<keyword evidence="7 8" id="KW-0472">Membrane</keyword>
<feature type="transmembrane region" description="Helical" evidence="8">
    <location>
        <begin position="7"/>
        <end position="25"/>
    </location>
</feature>
<evidence type="ECO:0008006" key="11">
    <source>
        <dbReference type="Google" id="ProtNLM"/>
    </source>
</evidence>
<organism evidence="9 10">
    <name type="scientific">Candidatus Aquitaenariimonas noxiae</name>
    <dbReference type="NCBI Taxonomy" id="1974741"/>
    <lineage>
        <taxon>Bacteria</taxon>
        <taxon>Pseudomonadati</taxon>
        <taxon>Candidatus Omnitrophota</taxon>
        <taxon>Candidatus Aquitaenariimonas</taxon>
    </lineage>
</organism>
<feature type="transmembrane region" description="Helical" evidence="8">
    <location>
        <begin position="116"/>
        <end position="134"/>
    </location>
</feature>